<protein>
    <recommendedName>
        <fullName evidence="5">Protein S100</fullName>
    </recommendedName>
    <alternativeName>
        <fullName evidence="5">S100 calcium-binding protein</fullName>
    </alternativeName>
</protein>
<dbReference type="SUPFAM" id="SSF47473">
    <property type="entry name" value="EF-hand"/>
    <property type="match status" value="1"/>
</dbReference>
<evidence type="ECO:0000313" key="7">
    <source>
        <dbReference type="Ensembl" id="ENSAOCP00000063232.1"/>
    </source>
</evidence>
<keyword evidence="8" id="KW-1185">Reference proteome</keyword>
<accession>A0AAQ5ZED8</accession>
<dbReference type="SMART" id="SM00054">
    <property type="entry name" value="EFh"/>
    <property type="match status" value="1"/>
</dbReference>
<reference evidence="7" key="3">
    <citation type="submission" date="2025-09" db="UniProtKB">
        <authorList>
            <consortium name="Ensembl"/>
        </authorList>
    </citation>
    <scope>IDENTIFICATION</scope>
</reference>
<evidence type="ECO:0000256" key="1">
    <source>
        <dbReference type="ARBA" id="ARBA00007323"/>
    </source>
</evidence>
<dbReference type="KEGG" id="aoce:111569211"/>
<evidence type="ECO:0000256" key="5">
    <source>
        <dbReference type="RuleBase" id="RU361184"/>
    </source>
</evidence>
<dbReference type="InterPro" id="IPR002048">
    <property type="entry name" value="EF_hand_dom"/>
</dbReference>
<dbReference type="GO" id="GO:0048306">
    <property type="term" value="F:calcium-dependent protein binding"/>
    <property type="evidence" value="ECO:0007669"/>
    <property type="project" value="TreeGrafter"/>
</dbReference>
<dbReference type="GeneID" id="111569211"/>
<dbReference type="Pfam" id="PF00036">
    <property type="entry name" value="EF-hand_1"/>
    <property type="match status" value="1"/>
</dbReference>
<dbReference type="GeneTree" id="ENSGT01150000287635"/>
<dbReference type="Proteomes" id="UP001501940">
    <property type="component" value="Chromosome 15"/>
</dbReference>
<dbReference type="Gene3D" id="1.10.238.10">
    <property type="entry name" value="EF-hand"/>
    <property type="match status" value="1"/>
</dbReference>
<dbReference type="GO" id="GO:0005737">
    <property type="term" value="C:cytoplasm"/>
    <property type="evidence" value="ECO:0007669"/>
    <property type="project" value="TreeGrafter"/>
</dbReference>
<dbReference type="PANTHER" id="PTHR11639:SF119">
    <property type="entry name" value="PROTEIN S100"/>
    <property type="match status" value="1"/>
</dbReference>
<dbReference type="GO" id="GO:0005509">
    <property type="term" value="F:calcium ion binding"/>
    <property type="evidence" value="ECO:0007669"/>
    <property type="project" value="InterPro"/>
</dbReference>
<dbReference type="GO" id="GO:0046914">
    <property type="term" value="F:transition metal ion binding"/>
    <property type="evidence" value="ECO:0007669"/>
    <property type="project" value="InterPro"/>
</dbReference>
<name>A0AAQ5ZED8_AMPOC</name>
<comment type="similarity">
    <text evidence="1 5">Belongs to the S-100 family.</text>
</comment>
<evidence type="ECO:0000256" key="3">
    <source>
        <dbReference type="ARBA" id="ARBA00022737"/>
    </source>
</evidence>
<dbReference type="InterPro" id="IPR034325">
    <property type="entry name" value="S-100_dom"/>
</dbReference>
<dbReference type="CDD" id="cd00213">
    <property type="entry name" value="S-100"/>
    <property type="match status" value="1"/>
</dbReference>
<evidence type="ECO:0000313" key="8">
    <source>
        <dbReference type="Proteomes" id="UP001501940"/>
    </source>
</evidence>
<evidence type="ECO:0000256" key="2">
    <source>
        <dbReference type="ARBA" id="ARBA00022723"/>
    </source>
</evidence>
<evidence type="ECO:0000259" key="6">
    <source>
        <dbReference type="PROSITE" id="PS50222"/>
    </source>
</evidence>
<reference evidence="7" key="2">
    <citation type="submission" date="2025-08" db="UniProtKB">
        <authorList>
            <consortium name="Ensembl"/>
        </authorList>
    </citation>
    <scope>IDENTIFICATION</scope>
</reference>
<keyword evidence="3" id="KW-0677">Repeat</keyword>
<dbReference type="PANTHER" id="PTHR11639">
    <property type="entry name" value="S100 CALCIUM-BINDING PROTEIN"/>
    <property type="match status" value="1"/>
</dbReference>
<dbReference type="AlphaFoldDB" id="A0AAQ5ZED8"/>
<dbReference type="PROSITE" id="PS00303">
    <property type="entry name" value="S100_CABP"/>
    <property type="match status" value="1"/>
</dbReference>
<dbReference type="PROSITE" id="PS00018">
    <property type="entry name" value="EF_HAND_1"/>
    <property type="match status" value="1"/>
</dbReference>
<dbReference type="InterPro" id="IPR018247">
    <property type="entry name" value="EF_Hand_1_Ca_BS"/>
</dbReference>
<evidence type="ECO:0000256" key="4">
    <source>
        <dbReference type="ARBA" id="ARBA00022837"/>
    </source>
</evidence>
<dbReference type="RefSeq" id="XP_054873785.1">
    <property type="nucleotide sequence ID" value="XM_055017810.1"/>
</dbReference>
<dbReference type="SMART" id="SM01394">
    <property type="entry name" value="S_100"/>
    <property type="match status" value="1"/>
</dbReference>
<feature type="domain" description="EF-hand" evidence="6">
    <location>
        <begin position="51"/>
        <end position="86"/>
    </location>
</feature>
<dbReference type="InterPro" id="IPR001751">
    <property type="entry name" value="S100/CaBP7/8-like_CS"/>
</dbReference>
<dbReference type="PROSITE" id="PS50222">
    <property type="entry name" value="EF_HAND_2"/>
    <property type="match status" value="1"/>
</dbReference>
<dbReference type="InterPro" id="IPR013787">
    <property type="entry name" value="S100_Ca-bd_sub"/>
</dbReference>
<dbReference type="Pfam" id="PF01023">
    <property type="entry name" value="S_100"/>
    <property type="match status" value="1"/>
</dbReference>
<keyword evidence="4 5" id="KW-0106">Calcium</keyword>
<dbReference type="InterPro" id="IPR011992">
    <property type="entry name" value="EF-hand-dom_pair"/>
</dbReference>
<reference evidence="7 8" key="1">
    <citation type="submission" date="2022-01" db="EMBL/GenBank/DDBJ databases">
        <title>A chromosome-scale genome assembly of the false clownfish, Amphiprion ocellaris.</title>
        <authorList>
            <person name="Ryu T."/>
        </authorList>
    </citation>
    <scope>NUCLEOTIDE SEQUENCE [LARGE SCALE GENOMIC DNA]</scope>
</reference>
<keyword evidence="2 5" id="KW-0479">Metal-binding</keyword>
<sequence length="107" mass="11931">MSFTRLDVCVGLLVETFNMYAKKDGNASTLTKAEAKELFKAELKGTLVKATEEEETDKIFNELDADKDGVINFQEFVTLVGTMATLCHDYLTELGELAKHELPAPRQ</sequence>
<organism evidence="7 8">
    <name type="scientific">Amphiprion ocellaris</name>
    <name type="common">Clown anemonefish</name>
    <dbReference type="NCBI Taxonomy" id="80972"/>
    <lineage>
        <taxon>Eukaryota</taxon>
        <taxon>Metazoa</taxon>
        <taxon>Chordata</taxon>
        <taxon>Craniata</taxon>
        <taxon>Vertebrata</taxon>
        <taxon>Euteleostomi</taxon>
        <taxon>Actinopterygii</taxon>
        <taxon>Neopterygii</taxon>
        <taxon>Teleostei</taxon>
        <taxon>Neoteleostei</taxon>
        <taxon>Acanthomorphata</taxon>
        <taxon>Ovalentaria</taxon>
        <taxon>Pomacentridae</taxon>
        <taxon>Amphiprion</taxon>
    </lineage>
</organism>
<proteinExistence type="inferred from homology"/>
<dbReference type="Ensembl" id="ENSAOCT00000048792.1">
    <property type="protein sequence ID" value="ENSAOCP00000063232.1"/>
    <property type="gene ID" value="ENSAOCG00000032780.1"/>
</dbReference>